<feature type="chain" id="PRO_5020870190" evidence="1">
    <location>
        <begin position="22"/>
        <end position="193"/>
    </location>
</feature>
<comment type="caution">
    <text evidence="2">The sequence shown here is derived from an EMBL/GenBank/DDBJ whole genome shotgun (WGS) entry which is preliminary data.</text>
</comment>
<dbReference type="PROSITE" id="PS51257">
    <property type="entry name" value="PROKAR_LIPOPROTEIN"/>
    <property type="match status" value="1"/>
</dbReference>
<keyword evidence="3" id="KW-1185">Reference proteome</keyword>
<organism evidence="2 3">
    <name type="scientific">Ilyomonas limi</name>
    <dbReference type="NCBI Taxonomy" id="2575867"/>
    <lineage>
        <taxon>Bacteria</taxon>
        <taxon>Pseudomonadati</taxon>
        <taxon>Bacteroidota</taxon>
        <taxon>Chitinophagia</taxon>
        <taxon>Chitinophagales</taxon>
        <taxon>Chitinophagaceae</taxon>
        <taxon>Ilyomonas</taxon>
    </lineage>
</organism>
<dbReference type="Proteomes" id="UP000305848">
    <property type="component" value="Unassembled WGS sequence"/>
</dbReference>
<dbReference type="OrthoDB" id="666702at2"/>
<evidence type="ECO:0000313" key="3">
    <source>
        <dbReference type="Proteomes" id="UP000305848"/>
    </source>
</evidence>
<sequence>MKKLFIFASILLLAISCNTGKYISTSAIGLVNLQNYAAKSAIDLPYTYNYMVITNQQDFDNTFGIAKSGNINITYPGFAGQTVIACVAQPTTNNVTIHFDKAEVAGKELNVYCTTTEGSEHLKNAIIPVAVATVPKVMDVKKVVFYTNGEKVMTKAVSFKEKEEKEINTANENNTNDTKPVVLKRMMRRPAVI</sequence>
<feature type="signal peptide" evidence="1">
    <location>
        <begin position="1"/>
        <end position="21"/>
    </location>
</feature>
<accession>A0A4U3L8A7</accession>
<reference evidence="2 3" key="1">
    <citation type="submission" date="2019-05" db="EMBL/GenBank/DDBJ databases">
        <title>Panacibacter sp. strain 17mud1-8 Genome sequencing and assembly.</title>
        <authorList>
            <person name="Chhetri G."/>
        </authorList>
    </citation>
    <scope>NUCLEOTIDE SEQUENCE [LARGE SCALE GENOMIC DNA]</scope>
    <source>
        <strain evidence="2 3">17mud1-8</strain>
    </source>
</reference>
<dbReference type="RefSeq" id="WP_137261149.1">
    <property type="nucleotide sequence ID" value="NZ_SZQL01000004.1"/>
</dbReference>
<protein>
    <submittedName>
        <fullName evidence="2">Uncharacterized protein</fullName>
    </submittedName>
</protein>
<dbReference type="EMBL" id="SZQL01000004">
    <property type="protein sequence ID" value="TKK69927.1"/>
    <property type="molecule type" value="Genomic_DNA"/>
</dbReference>
<gene>
    <name evidence="2" type="ORF">FC093_07580</name>
</gene>
<keyword evidence="1" id="KW-0732">Signal</keyword>
<name>A0A4U3L8A7_9BACT</name>
<evidence type="ECO:0000313" key="2">
    <source>
        <dbReference type="EMBL" id="TKK69927.1"/>
    </source>
</evidence>
<dbReference type="AlphaFoldDB" id="A0A4U3L8A7"/>
<evidence type="ECO:0000256" key="1">
    <source>
        <dbReference type="SAM" id="SignalP"/>
    </source>
</evidence>
<proteinExistence type="predicted"/>